<name>A0ABS1CQF7_9GAMM</name>
<reference evidence="2 3" key="1">
    <citation type="journal article" date="2020" name="Microorganisms">
        <title>Osmotic Adaptation and Compatible Solute Biosynthesis of Phototrophic Bacteria as Revealed from Genome Analyses.</title>
        <authorList>
            <person name="Imhoff J.F."/>
            <person name="Rahn T."/>
            <person name="Kunzel S."/>
            <person name="Keller A."/>
            <person name="Neulinger S.C."/>
        </authorList>
    </citation>
    <scope>NUCLEOTIDE SEQUENCE [LARGE SCALE GENOMIC DNA]</scope>
    <source>
        <strain evidence="2 3">DSM 6210</strain>
    </source>
</reference>
<gene>
    <name evidence="2" type="ORF">CKO31_25935</name>
</gene>
<evidence type="ECO:0000313" key="2">
    <source>
        <dbReference type="EMBL" id="MBK1634092.1"/>
    </source>
</evidence>
<dbReference type="PANTHER" id="PTHR23150">
    <property type="entry name" value="SULFATASE MODIFYING FACTOR 1, 2"/>
    <property type="match status" value="1"/>
</dbReference>
<feature type="non-terminal residue" evidence="2">
    <location>
        <position position="1"/>
    </location>
</feature>
<feature type="non-terminal residue" evidence="2">
    <location>
        <position position="200"/>
    </location>
</feature>
<dbReference type="InterPro" id="IPR005532">
    <property type="entry name" value="SUMF_dom"/>
</dbReference>
<dbReference type="InterPro" id="IPR016187">
    <property type="entry name" value="CTDL_fold"/>
</dbReference>
<accession>A0ABS1CQF7</accession>
<dbReference type="EMBL" id="NRRV01000275">
    <property type="protein sequence ID" value="MBK1634092.1"/>
    <property type="molecule type" value="Genomic_DNA"/>
</dbReference>
<proteinExistence type="predicted"/>
<dbReference type="InterPro" id="IPR042095">
    <property type="entry name" value="SUMF_sf"/>
</dbReference>
<evidence type="ECO:0000259" key="1">
    <source>
        <dbReference type="Pfam" id="PF03781"/>
    </source>
</evidence>
<comment type="caution">
    <text evidence="2">The sequence shown here is derived from an EMBL/GenBank/DDBJ whole genome shotgun (WGS) entry which is preliminary data.</text>
</comment>
<dbReference type="Gene3D" id="3.90.1580.10">
    <property type="entry name" value="paralog of FGE (formylglycine-generating enzyme)"/>
    <property type="match status" value="1"/>
</dbReference>
<sequence>ILRALDNTASSDPDMDDIWDSFNIDHRDRWTPGLVPDRENTIKYVDAVHEAILARIVETPLTPEHLYLYRYAIYHQNMHIESLLWCRQTLGYNKAVYNDAAFADALSAAPSTPGPSPMRAEDVVVSSGVYRIGMPNRDTHAAGCFAFDNEKPGFEIELDAFAISLTLVSNEEYKAFVEDGGYKRARLWSRGGKKWLASPQ</sequence>
<protein>
    <recommendedName>
        <fullName evidence="1">Sulfatase-modifying factor enzyme-like domain-containing protein</fullName>
    </recommendedName>
</protein>
<organism evidence="2 3">
    <name type="scientific">Thiohalocapsa halophila</name>
    <dbReference type="NCBI Taxonomy" id="69359"/>
    <lineage>
        <taxon>Bacteria</taxon>
        <taxon>Pseudomonadati</taxon>
        <taxon>Pseudomonadota</taxon>
        <taxon>Gammaproteobacteria</taxon>
        <taxon>Chromatiales</taxon>
        <taxon>Chromatiaceae</taxon>
        <taxon>Thiohalocapsa</taxon>
    </lineage>
</organism>
<keyword evidence="3" id="KW-1185">Reference proteome</keyword>
<evidence type="ECO:0000313" key="3">
    <source>
        <dbReference type="Proteomes" id="UP000748752"/>
    </source>
</evidence>
<dbReference type="Pfam" id="PF03781">
    <property type="entry name" value="FGE-sulfatase"/>
    <property type="match status" value="1"/>
</dbReference>
<dbReference type="Proteomes" id="UP000748752">
    <property type="component" value="Unassembled WGS sequence"/>
</dbReference>
<feature type="domain" description="Sulfatase-modifying factor enzyme-like" evidence="1">
    <location>
        <begin position="121"/>
        <end position="193"/>
    </location>
</feature>
<dbReference type="SUPFAM" id="SSF56436">
    <property type="entry name" value="C-type lectin-like"/>
    <property type="match status" value="1"/>
</dbReference>
<dbReference type="InterPro" id="IPR051043">
    <property type="entry name" value="Sulfatase_Mod_Factor_Kinase"/>
</dbReference>